<keyword evidence="4 6" id="KW-0472">Membrane</keyword>
<feature type="transmembrane region" description="Helical" evidence="6">
    <location>
        <begin position="32"/>
        <end position="54"/>
    </location>
</feature>
<evidence type="ECO:0000256" key="5">
    <source>
        <dbReference type="ARBA" id="ARBA00038359"/>
    </source>
</evidence>
<dbReference type="PANTHER" id="PTHR33048:SF47">
    <property type="entry name" value="INTEGRAL MEMBRANE PROTEIN-RELATED"/>
    <property type="match status" value="1"/>
</dbReference>
<evidence type="ECO:0000256" key="6">
    <source>
        <dbReference type="SAM" id="Phobius"/>
    </source>
</evidence>
<evidence type="ECO:0000256" key="2">
    <source>
        <dbReference type="ARBA" id="ARBA00022692"/>
    </source>
</evidence>
<accession>A0ABY0HIS2</accession>
<dbReference type="EMBL" id="QJNS01000010">
    <property type="protein sequence ID" value="RYO94431.1"/>
    <property type="molecule type" value="Genomic_DNA"/>
</dbReference>
<keyword evidence="9" id="KW-1185">Reference proteome</keyword>
<evidence type="ECO:0000259" key="7">
    <source>
        <dbReference type="Pfam" id="PF20684"/>
    </source>
</evidence>
<evidence type="ECO:0000256" key="4">
    <source>
        <dbReference type="ARBA" id="ARBA00023136"/>
    </source>
</evidence>
<keyword evidence="3 6" id="KW-1133">Transmembrane helix</keyword>
<evidence type="ECO:0000313" key="9">
    <source>
        <dbReference type="Proteomes" id="UP000294003"/>
    </source>
</evidence>
<keyword evidence="2 6" id="KW-0812">Transmembrane</keyword>
<feature type="transmembrane region" description="Helical" evidence="6">
    <location>
        <begin position="66"/>
        <end position="91"/>
    </location>
</feature>
<dbReference type="PANTHER" id="PTHR33048">
    <property type="entry name" value="PTH11-LIKE INTEGRAL MEMBRANE PROTEIN (AFU_ORTHOLOGUE AFUA_5G11245)"/>
    <property type="match status" value="1"/>
</dbReference>
<dbReference type="Pfam" id="PF20684">
    <property type="entry name" value="Fung_rhodopsin"/>
    <property type="match status" value="1"/>
</dbReference>
<evidence type="ECO:0000313" key="8">
    <source>
        <dbReference type="EMBL" id="RYO94431.1"/>
    </source>
</evidence>
<feature type="domain" description="Rhodopsin" evidence="7">
    <location>
        <begin position="50"/>
        <end position="285"/>
    </location>
</feature>
<comment type="subcellular location">
    <subcellularLocation>
        <location evidence="1">Membrane</location>
        <topology evidence="1">Multi-pass membrane protein</topology>
    </subcellularLocation>
</comment>
<evidence type="ECO:0000256" key="3">
    <source>
        <dbReference type="ARBA" id="ARBA00022989"/>
    </source>
</evidence>
<reference evidence="8 9" key="1">
    <citation type="submission" date="2018-06" db="EMBL/GenBank/DDBJ databases">
        <title>Complete Genomes of Monosporascus.</title>
        <authorList>
            <person name="Robinson A.J."/>
            <person name="Natvig D.O."/>
        </authorList>
    </citation>
    <scope>NUCLEOTIDE SEQUENCE [LARGE SCALE GENOMIC DNA]</scope>
    <source>
        <strain evidence="8 9">CBS 609.92</strain>
    </source>
</reference>
<dbReference type="InterPro" id="IPR052337">
    <property type="entry name" value="SAT4-like"/>
</dbReference>
<feature type="transmembrane region" description="Helical" evidence="6">
    <location>
        <begin position="144"/>
        <end position="165"/>
    </location>
</feature>
<evidence type="ECO:0000256" key="1">
    <source>
        <dbReference type="ARBA" id="ARBA00004141"/>
    </source>
</evidence>
<organism evidence="8 9">
    <name type="scientific">Monosporascus cannonballus</name>
    <dbReference type="NCBI Taxonomy" id="155416"/>
    <lineage>
        <taxon>Eukaryota</taxon>
        <taxon>Fungi</taxon>
        <taxon>Dikarya</taxon>
        <taxon>Ascomycota</taxon>
        <taxon>Pezizomycotina</taxon>
        <taxon>Sordariomycetes</taxon>
        <taxon>Xylariomycetidae</taxon>
        <taxon>Xylariales</taxon>
        <taxon>Xylariales incertae sedis</taxon>
        <taxon>Monosporascus</taxon>
    </lineage>
</organism>
<proteinExistence type="inferred from homology"/>
<comment type="caution">
    <text evidence="8">The sequence shown here is derived from an EMBL/GenBank/DDBJ whole genome shotgun (WGS) entry which is preliminary data.</text>
</comment>
<sequence>MPSMLNHLTSEIGARQSPPGEPTADRPDKVGMILGLCVFSIVMATGPVIARLIFRRASNLRWLNDDYTIIIAALISNANAASYLACLRYGFGKPMETLHPGDIVNFFRLAFITFLIYGASVSFIKFSVLAFYDRIFPRNNFKKWRIVLAVCSVIWWILITFVTIFQCNPIRKAWEFELPGECHPYLYLFIAIQVLNIVLDCAILVLPISAVMKLQMSRANKIGVAGIFALGGLSIIFAIIRLAILIKDRDQTDITYDIRTANWSLIEPSFEIFCACLPCMTPLLAAGRKIAQMSSNWSSSFLSNSKRTTDSSSS</sequence>
<comment type="similarity">
    <text evidence="5">Belongs to the SAT4 family.</text>
</comment>
<feature type="transmembrane region" description="Helical" evidence="6">
    <location>
        <begin position="222"/>
        <end position="246"/>
    </location>
</feature>
<feature type="transmembrane region" description="Helical" evidence="6">
    <location>
        <begin position="111"/>
        <end position="132"/>
    </location>
</feature>
<feature type="transmembrane region" description="Helical" evidence="6">
    <location>
        <begin position="266"/>
        <end position="286"/>
    </location>
</feature>
<dbReference type="Proteomes" id="UP000294003">
    <property type="component" value="Unassembled WGS sequence"/>
</dbReference>
<name>A0ABY0HIS2_9PEZI</name>
<protein>
    <recommendedName>
        <fullName evidence="7">Rhodopsin domain-containing protein</fullName>
    </recommendedName>
</protein>
<dbReference type="InterPro" id="IPR049326">
    <property type="entry name" value="Rhodopsin_dom_fungi"/>
</dbReference>
<gene>
    <name evidence="8" type="ORF">DL762_000527</name>
</gene>
<feature type="transmembrane region" description="Helical" evidence="6">
    <location>
        <begin position="185"/>
        <end position="210"/>
    </location>
</feature>